<dbReference type="OrthoDB" id="1751950at2759"/>
<name>A0A9J5Y1W4_SOLCO</name>
<sequence>MEIRLTVFQYAFFCGQVQWEMSCKIIEPNVRFTTKEREIFARKEGLHIQAMIIKFAYGKPVLFELQKLLPKQFDVKENCNIE</sequence>
<comment type="caution">
    <text evidence="1">The sequence shown here is derived from an EMBL/GenBank/DDBJ whole genome shotgun (WGS) entry which is preliminary data.</text>
</comment>
<protein>
    <submittedName>
        <fullName evidence="1">Uncharacterized protein</fullName>
    </submittedName>
</protein>
<reference evidence="1 2" key="1">
    <citation type="submission" date="2020-09" db="EMBL/GenBank/DDBJ databases">
        <title>De no assembly of potato wild relative species, Solanum commersonii.</title>
        <authorList>
            <person name="Cho K."/>
        </authorList>
    </citation>
    <scope>NUCLEOTIDE SEQUENCE [LARGE SCALE GENOMIC DNA]</scope>
    <source>
        <strain evidence="1">LZ3.2</strain>
        <tissue evidence="1">Leaf</tissue>
    </source>
</reference>
<evidence type="ECO:0000313" key="1">
    <source>
        <dbReference type="EMBL" id="KAG5594205.1"/>
    </source>
</evidence>
<organism evidence="1 2">
    <name type="scientific">Solanum commersonii</name>
    <name type="common">Commerson's wild potato</name>
    <name type="synonym">Commerson's nightshade</name>
    <dbReference type="NCBI Taxonomy" id="4109"/>
    <lineage>
        <taxon>Eukaryota</taxon>
        <taxon>Viridiplantae</taxon>
        <taxon>Streptophyta</taxon>
        <taxon>Embryophyta</taxon>
        <taxon>Tracheophyta</taxon>
        <taxon>Spermatophyta</taxon>
        <taxon>Magnoliopsida</taxon>
        <taxon>eudicotyledons</taxon>
        <taxon>Gunneridae</taxon>
        <taxon>Pentapetalae</taxon>
        <taxon>asterids</taxon>
        <taxon>lamiids</taxon>
        <taxon>Solanales</taxon>
        <taxon>Solanaceae</taxon>
        <taxon>Solanoideae</taxon>
        <taxon>Solaneae</taxon>
        <taxon>Solanum</taxon>
    </lineage>
</organism>
<gene>
    <name evidence="1" type="ORF">H5410_035437</name>
</gene>
<proteinExistence type="predicted"/>
<dbReference type="Proteomes" id="UP000824120">
    <property type="component" value="Chromosome 7"/>
</dbReference>
<keyword evidence="2" id="KW-1185">Reference proteome</keyword>
<dbReference type="EMBL" id="JACXVP010000007">
    <property type="protein sequence ID" value="KAG5594205.1"/>
    <property type="molecule type" value="Genomic_DNA"/>
</dbReference>
<accession>A0A9J5Y1W4</accession>
<evidence type="ECO:0000313" key="2">
    <source>
        <dbReference type="Proteomes" id="UP000824120"/>
    </source>
</evidence>
<dbReference type="AlphaFoldDB" id="A0A9J5Y1W4"/>